<keyword evidence="2" id="KW-1185">Reference proteome</keyword>
<evidence type="ECO:0000313" key="2">
    <source>
        <dbReference type="Proteomes" id="UP000887116"/>
    </source>
</evidence>
<proteinExistence type="predicted"/>
<protein>
    <submittedName>
        <fullName evidence="1">Uncharacterized protein</fullName>
    </submittedName>
</protein>
<reference evidence="1" key="1">
    <citation type="submission" date="2020-07" db="EMBL/GenBank/DDBJ databases">
        <title>Multicomponent nature underlies the extraordinary mechanical properties of spider dragline silk.</title>
        <authorList>
            <person name="Kono N."/>
            <person name="Nakamura H."/>
            <person name="Mori M."/>
            <person name="Yoshida Y."/>
            <person name="Ohtoshi R."/>
            <person name="Malay A.D."/>
            <person name="Moran D.A.P."/>
            <person name="Tomita M."/>
            <person name="Numata K."/>
            <person name="Arakawa K."/>
        </authorList>
    </citation>
    <scope>NUCLEOTIDE SEQUENCE</scope>
</reference>
<dbReference type="OrthoDB" id="10356306at2759"/>
<organism evidence="1 2">
    <name type="scientific">Trichonephila clavata</name>
    <name type="common">Joro spider</name>
    <name type="synonym">Nephila clavata</name>
    <dbReference type="NCBI Taxonomy" id="2740835"/>
    <lineage>
        <taxon>Eukaryota</taxon>
        <taxon>Metazoa</taxon>
        <taxon>Ecdysozoa</taxon>
        <taxon>Arthropoda</taxon>
        <taxon>Chelicerata</taxon>
        <taxon>Arachnida</taxon>
        <taxon>Araneae</taxon>
        <taxon>Araneomorphae</taxon>
        <taxon>Entelegynae</taxon>
        <taxon>Araneoidea</taxon>
        <taxon>Nephilidae</taxon>
        <taxon>Trichonephila</taxon>
    </lineage>
</organism>
<dbReference type="Proteomes" id="UP000887116">
    <property type="component" value="Unassembled WGS sequence"/>
</dbReference>
<dbReference type="AlphaFoldDB" id="A0A8X6IZ58"/>
<sequence>MPPILGCFQGCVLKKKEGCLCVYAFEKDSFDKSIVAKALEDLFYNIPEEKWLSTVVIPKDENGFGLMSQAFCLYILRSRFGPIYYLNPYEGKITTEMIGQQKVVVLNHTETQPFSFAKK</sequence>
<comment type="caution">
    <text evidence="1">The sequence shown here is derived from an EMBL/GenBank/DDBJ whole genome shotgun (WGS) entry which is preliminary data.</text>
</comment>
<evidence type="ECO:0000313" key="1">
    <source>
        <dbReference type="EMBL" id="GFR31144.1"/>
    </source>
</evidence>
<name>A0A8X6IZ58_TRICU</name>
<gene>
    <name evidence="1" type="ORF">TNCT_628271</name>
</gene>
<dbReference type="EMBL" id="BMAO01009483">
    <property type="protein sequence ID" value="GFR31144.1"/>
    <property type="molecule type" value="Genomic_DNA"/>
</dbReference>
<accession>A0A8X6IZ58</accession>